<accession>A0A1J4MU43</accession>
<dbReference type="Proteomes" id="UP000186804">
    <property type="component" value="Unassembled WGS sequence"/>
</dbReference>
<dbReference type="InterPro" id="IPR039799">
    <property type="entry name" value="ALR/ERV"/>
</dbReference>
<dbReference type="GeneID" id="92365586"/>
<dbReference type="InterPro" id="IPR036774">
    <property type="entry name" value="ERV/ALR_sulphydryl_oxid_sf"/>
</dbReference>
<evidence type="ECO:0000256" key="5">
    <source>
        <dbReference type="ARBA" id="ARBA00023157"/>
    </source>
</evidence>
<dbReference type="GO" id="GO:0050660">
    <property type="term" value="F:flavin adenine dinucleotide binding"/>
    <property type="evidence" value="ECO:0007669"/>
    <property type="project" value="TreeGrafter"/>
</dbReference>
<keyword evidence="4 6" id="KW-0560">Oxidoreductase</keyword>
<dbReference type="InterPro" id="IPR017905">
    <property type="entry name" value="ERV/ALR_sulphydryl_oxidase"/>
</dbReference>
<comment type="catalytic activity">
    <reaction evidence="6">
        <text>2 R'C(R)SH + O2 = R'C(R)S-S(R)CR' + H2O2</text>
        <dbReference type="Rhea" id="RHEA:17357"/>
        <dbReference type="ChEBI" id="CHEBI:15379"/>
        <dbReference type="ChEBI" id="CHEBI:16240"/>
        <dbReference type="ChEBI" id="CHEBI:16520"/>
        <dbReference type="ChEBI" id="CHEBI:17412"/>
        <dbReference type="EC" id="1.8.3.2"/>
    </reaction>
</comment>
<dbReference type="SUPFAM" id="SSF69000">
    <property type="entry name" value="FAD-dependent thiol oxidase"/>
    <property type="match status" value="1"/>
</dbReference>
<protein>
    <recommendedName>
        <fullName evidence="6">Sulfhydryl oxidase</fullName>
        <ecNumber evidence="6">1.8.3.2</ecNumber>
    </recommendedName>
</protein>
<dbReference type="AlphaFoldDB" id="A0A1J4MU43"/>
<evidence type="ECO:0000256" key="3">
    <source>
        <dbReference type="ARBA" id="ARBA00022827"/>
    </source>
</evidence>
<comment type="cofactor">
    <cofactor evidence="1 6">
        <name>FAD</name>
        <dbReference type="ChEBI" id="CHEBI:57692"/>
    </cofactor>
</comment>
<dbReference type="GO" id="GO:0016971">
    <property type="term" value="F:flavin-dependent sulfhydryl oxidase activity"/>
    <property type="evidence" value="ECO:0007669"/>
    <property type="project" value="InterPro"/>
</dbReference>
<dbReference type="Gene3D" id="1.20.120.310">
    <property type="entry name" value="ERV/ALR sulfhydryl oxidase domain"/>
    <property type="match status" value="1"/>
</dbReference>
<gene>
    <name evidence="8" type="ORF">cand_014010</name>
</gene>
<keyword evidence="2 6" id="KW-0285">Flavoprotein</keyword>
<dbReference type="VEuPathDB" id="CryptoDB:cand_014010"/>
<organism evidence="8 9">
    <name type="scientific">Cryptosporidium andersoni</name>
    <dbReference type="NCBI Taxonomy" id="117008"/>
    <lineage>
        <taxon>Eukaryota</taxon>
        <taxon>Sar</taxon>
        <taxon>Alveolata</taxon>
        <taxon>Apicomplexa</taxon>
        <taxon>Conoidasida</taxon>
        <taxon>Coccidia</taxon>
        <taxon>Eucoccidiorida</taxon>
        <taxon>Eimeriorina</taxon>
        <taxon>Cryptosporidiidae</taxon>
        <taxon>Cryptosporidium</taxon>
    </lineage>
</organism>
<evidence type="ECO:0000259" key="7">
    <source>
        <dbReference type="PROSITE" id="PS51324"/>
    </source>
</evidence>
<dbReference type="EMBL" id="LRBS01000030">
    <property type="protein sequence ID" value="OII77762.1"/>
    <property type="molecule type" value="Genomic_DNA"/>
</dbReference>
<name>A0A1J4MU43_9CRYT</name>
<keyword evidence="3 6" id="KW-0274">FAD</keyword>
<feature type="domain" description="ERV/ALR sulfhydryl oxidase" evidence="7">
    <location>
        <begin position="36"/>
        <end position="138"/>
    </location>
</feature>
<evidence type="ECO:0000256" key="2">
    <source>
        <dbReference type="ARBA" id="ARBA00022630"/>
    </source>
</evidence>
<evidence type="ECO:0000313" key="9">
    <source>
        <dbReference type="Proteomes" id="UP000186804"/>
    </source>
</evidence>
<comment type="caution">
    <text evidence="8">The sequence shown here is derived from an EMBL/GenBank/DDBJ whole genome shotgun (WGS) entry which is preliminary data.</text>
</comment>
<keyword evidence="9" id="KW-1185">Reference proteome</keyword>
<dbReference type="PANTHER" id="PTHR12645:SF0">
    <property type="entry name" value="FAD-LINKED SULFHYDRYL OXIDASE ALR"/>
    <property type="match status" value="1"/>
</dbReference>
<proteinExistence type="predicted"/>
<dbReference type="EC" id="1.8.3.2" evidence="6"/>
<dbReference type="Pfam" id="PF04777">
    <property type="entry name" value="Evr1_Alr"/>
    <property type="match status" value="1"/>
</dbReference>
<dbReference type="RefSeq" id="XP_067069608.1">
    <property type="nucleotide sequence ID" value="XM_067211636.1"/>
</dbReference>
<dbReference type="OrthoDB" id="17199at2759"/>
<evidence type="ECO:0000256" key="4">
    <source>
        <dbReference type="ARBA" id="ARBA00023002"/>
    </source>
</evidence>
<sequence>MFWFKKKIDEQCKEENCKDSPIDPSNLEFVENRRGKPPNNKEIGRATWLYLHTIANQYPINPTEQDIEKWSKWFNSFTKLYPCRLCRTGISKAIKNFPPRLSNRDDFILWVCEFHNLINKDLGIETKPCNIKKLIEMYP</sequence>
<dbReference type="GO" id="GO:0005739">
    <property type="term" value="C:mitochondrion"/>
    <property type="evidence" value="ECO:0007669"/>
    <property type="project" value="TreeGrafter"/>
</dbReference>
<keyword evidence="5" id="KW-1015">Disulfide bond</keyword>
<evidence type="ECO:0000256" key="1">
    <source>
        <dbReference type="ARBA" id="ARBA00001974"/>
    </source>
</evidence>
<dbReference type="PANTHER" id="PTHR12645">
    <property type="entry name" value="ALR/ERV"/>
    <property type="match status" value="1"/>
</dbReference>
<reference evidence="8 9" key="1">
    <citation type="submission" date="2016-10" db="EMBL/GenBank/DDBJ databases">
        <title>Reductive evolution of mitochondrial metabolism and differential evolution of invasion-related proteins in Cryptosporidium.</title>
        <authorList>
            <person name="Liu S."/>
            <person name="Roellig D.M."/>
            <person name="Guo Y."/>
            <person name="Li N."/>
            <person name="Frace M.A."/>
            <person name="Tang K."/>
            <person name="Zhang L."/>
            <person name="Feng Y."/>
            <person name="Xiao L."/>
        </authorList>
    </citation>
    <scope>NUCLEOTIDE SEQUENCE [LARGE SCALE GENOMIC DNA]</scope>
    <source>
        <strain evidence="8">30847</strain>
    </source>
</reference>
<evidence type="ECO:0000256" key="6">
    <source>
        <dbReference type="RuleBase" id="RU371123"/>
    </source>
</evidence>
<evidence type="ECO:0000313" key="8">
    <source>
        <dbReference type="EMBL" id="OII77762.1"/>
    </source>
</evidence>
<dbReference type="PROSITE" id="PS51324">
    <property type="entry name" value="ERV_ALR"/>
    <property type="match status" value="1"/>
</dbReference>